<name>A0AA97M4I6_9ACTN</name>
<accession>A0AA97M4I6</accession>
<sequence length="64" mass="6780">MPAPLTTRAAIEAAITARELDPTHPVFPEAFWNHPAVARLSPPSSAWPALSPPSPRSTSPGWPA</sequence>
<dbReference type="Proteomes" id="UP000265719">
    <property type="component" value="Chromosome"/>
</dbReference>
<dbReference type="KEGG" id="thao:NI17_003075"/>
<dbReference type="EMBL" id="CP063196">
    <property type="protein sequence ID" value="UOE20243.1"/>
    <property type="molecule type" value="Genomic_DNA"/>
</dbReference>
<organism evidence="2 3">
    <name type="scientific">Thermobifida halotolerans</name>
    <dbReference type="NCBI Taxonomy" id="483545"/>
    <lineage>
        <taxon>Bacteria</taxon>
        <taxon>Bacillati</taxon>
        <taxon>Actinomycetota</taxon>
        <taxon>Actinomycetes</taxon>
        <taxon>Streptosporangiales</taxon>
        <taxon>Nocardiopsidaceae</taxon>
        <taxon>Thermobifida</taxon>
    </lineage>
</organism>
<protein>
    <submittedName>
        <fullName evidence="2">Uncharacterized protein</fullName>
    </submittedName>
</protein>
<keyword evidence="3" id="KW-1185">Reference proteome</keyword>
<evidence type="ECO:0000313" key="3">
    <source>
        <dbReference type="Proteomes" id="UP000265719"/>
    </source>
</evidence>
<dbReference type="AlphaFoldDB" id="A0AA97M4I6"/>
<feature type="region of interest" description="Disordered" evidence="1">
    <location>
        <begin position="42"/>
        <end position="64"/>
    </location>
</feature>
<gene>
    <name evidence="2" type="ORF">NI17_003075</name>
</gene>
<evidence type="ECO:0000313" key="2">
    <source>
        <dbReference type="EMBL" id="UOE20243.1"/>
    </source>
</evidence>
<reference evidence="2" key="1">
    <citation type="submission" date="2020-10" db="EMBL/GenBank/DDBJ databases">
        <title>De novo genome project of the cellulose decomposer Thermobifida halotolerans type strain.</title>
        <authorList>
            <person name="Nagy I."/>
            <person name="Horvath B."/>
            <person name="Kukolya J."/>
            <person name="Nagy I."/>
            <person name="Orsini M."/>
        </authorList>
    </citation>
    <scope>NUCLEOTIDE SEQUENCE</scope>
    <source>
        <strain evidence="2">DSM 44931</strain>
    </source>
</reference>
<evidence type="ECO:0000256" key="1">
    <source>
        <dbReference type="SAM" id="MobiDB-lite"/>
    </source>
</evidence>
<dbReference type="RefSeq" id="WP_157129704.1">
    <property type="nucleotide sequence ID" value="NZ_CP063196.1"/>
</dbReference>
<proteinExistence type="predicted"/>